<keyword evidence="6" id="KW-0325">Glycoprotein</keyword>
<keyword evidence="4" id="KW-0319">Glycerol metabolism</keyword>
<dbReference type="FunFam" id="3.20.20.190:FF:000011">
    <property type="entry name" value="Glycerophosphodiester phosphodiesterase GDPDL3"/>
    <property type="match status" value="1"/>
</dbReference>
<dbReference type="EC" id="3.1.4.46" evidence="2"/>
<comment type="caution">
    <text evidence="11">The sequence shown here is derived from an EMBL/GenBank/DDBJ whole genome shotgun (WGS) entry which is preliminary data.</text>
</comment>
<dbReference type="EMBL" id="JAUJYN010000006">
    <property type="protein sequence ID" value="KAK1269826.1"/>
    <property type="molecule type" value="Genomic_DNA"/>
</dbReference>
<keyword evidence="3 9" id="KW-0732">Signal</keyword>
<reference evidence="11" key="2">
    <citation type="submission" date="2023-06" db="EMBL/GenBank/DDBJ databases">
        <authorList>
            <person name="Ma L."/>
            <person name="Liu K.-W."/>
            <person name="Li Z."/>
            <person name="Hsiao Y.-Y."/>
            <person name="Qi Y."/>
            <person name="Fu T."/>
            <person name="Tang G."/>
            <person name="Zhang D."/>
            <person name="Sun W.-H."/>
            <person name="Liu D.-K."/>
            <person name="Li Y."/>
            <person name="Chen G.-Z."/>
            <person name="Liu X.-D."/>
            <person name="Liao X.-Y."/>
            <person name="Jiang Y.-T."/>
            <person name="Yu X."/>
            <person name="Hao Y."/>
            <person name="Huang J."/>
            <person name="Zhao X.-W."/>
            <person name="Ke S."/>
            <person name="Chen Y.-Y."/>
            <person name="Wu W.-L."/>
            <person name="Hsu J.-L."/>
            <person name="Lin Y.-F."/>
            <person name="Huang M.-D."/>
            <person name="Li C.-Y."/>
            <person name="Huang L."/>
            <person name="Wang Z.-W."/>
            <person name="Zhao X."/>
            <person name="Zhong W.-Y."/>
            <person name="Peng D.-H."/>
            <person name="Ahmad S."/>
            <person name="Lan S."/>
            <person name="Zhang J.-S."/>
            <person name="Tsai W.-C."/>
            <person name="Van De Peer Y."/>
            <person name="Liu Z.-J."/>
        </authorList>
    </citation>
    <scope>NUCLEOTIDE SEQUENCE</scope>
    <source>
        <strain evidence="11">SCP</strain>
        <tissue evidence="11">Leaves</tissue>
    </source>
</reference>
<feature type="region of interest" description="Disordered" evidence="8">
    <location>
        <begin position="704"/>
        <end position="726"/>
    </location>
</feature>
<dbReference type="CDD" id="cd08603">
    <property type="entry name" value="GDPD_SHV3_repeat_1"/>
    <property type="match status" value="1"/>
</dbReference>
<dbReference type="PANTHER" id="PTHR43620">
    <property type="entry name" value="GLYCEROPHOSPHORYL DIESTER PHOSPHODIESTERASE"/>
    <property type="match status" value="1"/>
</dbReference>
<evidence type="ECO:0000256" key="8">
    <source>
        <dbReference type="SAM" id="MobiDB-lite"/>
    </source>
</evidence>
<dbReference type="Proteomes" id="UP001179952">
    <property type="component" value="Unassembled WGS sequence"/>
</dbReference>
<accession>A0AAV9B168</accession>
<name>A0AAV9B168_ACOGR</name>
<dbReference type="FunFam" id="3.20.20.190:FF:000013">
    <property type="entry name" value="Glycerophosphodiester phosphodiesterase GDPDL3"/>
    <property type="match status" value="1"/>
</dbReference>
<feature type="domain" description="GP-PDE" evidence="10">
    <location>
        <begin position="351"/>
        <end position="651"/>
    </location>
</feature>
<evidence type="ECO:0000256" key="1">
    <source>
        <dbReference type="ARBA" id="ARBA00007277"/>
    </source>
</evidence>
<dbReference type="SUPFAM" id="SSF51695">
    <property type="entry name" value="PLC-like phosphodiesterases"/>
    <property type="match status" value="2"/>
</dbReference>
<gene>
    <name evidence="11" type="ORF">QJS04_geneDACA005230</name>
</gene>
<dbReference type="GO" id="GO:0006071">
    <property type="term" value="P:glycerol metabolic process"/>
    <property type="evidence" value="ECO:0007669"/>
    <property type="project" value="UniProtKB-KW"/>
</dbReference>
<keyword evidence="12" id="KW-1185">Reference proteome</keyword>
<evidence type="ECO:0000256" key="3">
    <source>
        <dbReference type="ARBA" id="ARBA00022729"/>
    </source>
</evidence>
<evidence type="ECO:0000256" key="6">
    <source>
        <dbReference type="ARBA" id="ARBA00023180"/>
    </source>
</evidence>
<feature type="chain" id="PRO_5044001258" description="glycerophosphodiester phosphodiesterase" evidence="9">
    <location>
        <begin position="21"/>
        <end position="752"/>
    </location>
</feature>
<dbReference type="Gene3D" id="3.20.20.190">
    <property type="entry name" value="Phosphatidylinositol (PI) phosphodiesterase"/>
    <property type="match status" value="2"/>
</dbReference>
<evidence type="ECO:0000256" key="4">
    <source>
        <dbReference type="ARBA" id="ARBA00022798"/>
    </source>
</evidence>
<dbReference type="CDD" id="cd08604">
    <property type="entry name" value="GDPD_SHV3_repeat_2"/>
    <property type="match status" value="1"/>
</dbReference>
<comment type="catalytic activity">
    <reaction evidence="7">
        <text>a sn-glycero-3-phosphodiester + H2O = an alcohol + sn-glycerol 3-phosphate + H(+)</text>
        <dbReference type="Rhea" id="RHEA:12969"/>
        <dbReference type="ChEBI" id="CHEBI:15377"/>
        <dbReference type="ChEBI" id="CHEBI:15378"/>
        <dbReference type="ChEBI" id="CHEBI:30879"/>
        <dbReference type="ChEBI" id="CHEBI:57597"/>
        <dbReference type="ChEBI" id="CHEBI:83408"/>
        <dbReference type="EC" id="3.1.4.46"/>
    </reaction>
</comment>
<keyword evidence="5" id="KW-0378">Hydrolase</keyword>
<dbReference type="AlphaFoldDB" id="A0AAV9B168"/>
<sequence>MLGFQALLFLFLLPSVLVTGQSSNGSTWQTLDGKPPIVIANGGFSGLFPSSGSYAYKLALAASLPNVVLWCDVQLTKDGVGICVPNILLDNCTNIPSAYPKLQKTYIVNGVSMKGWFSKDFTMKELGQVLSVTQAIYSRSPNFDGVDPINAVSDVTQLKPPGLWLNIQYDTFYTQNKLNMRSFLLSASKTSIINYVSSPEVGFLRSITARFKQSKTKLVFCFLNPNAIDPSINQTYGSLLKNLTFIKTFASGILVPKNYIWKVSPTGYLESPTSVVKDAHNAGLEIYASGFANDIPFAYNYSYNPIEEYLSFVDRSDFAVDGVLTDFPVSASEAIGCFSHIDKDSAGQPKPLVITNNGASGMYPGCTDLAYQKAVDDQADIIDCNVQITSDEVPICLNSIDLLDGTTVAQVPPFSSRTSTVPEIQDKPGIFTFNFTWEEIQKLSPEISNPEFNYRLLRNPAYKNAGSFFELSKFLAYAKGKPIKGVMLTIENAAYLAENLGISVVDIVLSTLNDAGYNNQTGIQVYIRSTNSSVLVRLKQTKYTRVYTVDELISEAVPSTIQDIKSFADSVVVQKKSIYPTNSAFVTVLTGVVEQLHAANLPVYSYPFRNEFVTQAWDFYSDPITEINTFVQAAKLDGVITDFPETAVKYKKNKCLGMKNTPSYMRAVPPGALFDLMSTSSLPPAQPPNPLLTVADVAEPPLAAVTPRPKTSGGANASVAPAPLPPGNGQTQRCMSVFVTLALILGSHLLFV</sequence>
<dbReference type="PROSITE" id="PS51704">
    <property type="entry name" value="GP_PDE"/>
    <property type="match status" value="2"/>
</dbReference>
<dbReference type="GO" id="GO:0006629">
    <property type="term" value="P:lipid metabolic process"/>
    <property type="evidence" value="ECO:0007669"/>
    <property type="project" value="InterPro"/>
</dbReference>
<evidence type="ECO:0000259" key="10">
    <source>
        <dbReference type="PROSITE" id="PS51704"/>
    </source>
</evidence>
<dbReference type="Pfam" id="PF03009">
    <property type="entry name" value="GDPD"/>
    <property type="match status" value="2"/>
</dbReference>
<dbReference type="GO" id="GO:0008889">
    <property type="term" value="F:glycerophosphodiester phosphodiesterase activity"/>
    <property type="evidence" value="ECO:0007669"/>
    <property type="project" value="UniProtKB-EC"/>
</dbReference>
<evidence type="ECO:0000313" key="11">
    <source>
        <dbReference type="EMBL" id="KAK1269826.1"/>
    </source>
</evidence>
<protein>
    <recommendedName>
        <fullName evidence="2">glycerophosphodiester phosphodiesterase</fullName>
        <ecNumber evidence="2">3.1.4.46</ecNumber>
    </recommendedName>
</protein>
<dbReference type="InterPro" id="IPR017946">
    <property type="entry name" value="PLC-like_Pdiesterase_TIM-brl"/>
</dbReference>
<dbReference type="PANTHER" id="PTHR43620:SF7">
    <property type="entry name" value="GLYCEROPHOSPHODIESTER PHOSPHODIESTERASE GDPD5-RELATED"/>
    <property type="match status" value="1"/>
</dbReference>
<evidence type="ECO:0000256" key="9">
    <source>
        <dbReference type="SAM" id="SignalP"/>
    </source>
</evidence>
<evidence type="ECO:0000256" key="2">
    <source>
        <dbReference type="ARBA" id="ARBA00012247"/>
    </source>
</evidence>
<proteinExistence type="inferred from homology"/>
<reference evidence="11" key="1">
    <citation type="journal article" date="2023" name="Nat. Commun.">
        <title>Diploid and tetraploid genomes of Acorus and the evolution of monocots.</title>
        <authorList>
            <person name="Ma L."/>
            <person name="Liu K.W."/>
            <person name="Li Z."/>
            <person name="Hsiao Y.Y."/>
            <person name="Qi Y."/>
            <person name="Fu T."/>
            <person name="Tang G.D."/>
            <person name="Zhang D."/>
            <person name="Sun W.H."/>
            <person name="Liu D.K."/>
            <person name="Li Y."/>
            <person name="Chen G.Z."/>
            <person name="Liu X.D."/>
            <person name="Liao X.Y."/>
            <person name="Jiang Y.T."/>
            <person name="Yu X."/>
            <person name="Hao Y."/>
            <person name="Huang J."/>
            <person name="Zhao X.W."/>
            <person name="Ke S."/>
            <person name="Chen Y.Y."/>
            <person name="Wu W.L."/>
            <person name="Hsu J.L."/>
            <person name="Lin Y.F."/>
            <person name="Huang M.D."/>
            <person name="Li C.Y."/>
            <person name="Huang L."/>
            <person name="Wang Z.W."/>
            <person name="Zhao X."/>
            <person name="Zhong W.Y."/>
            <person name="Peng D.H."/>
            <person name="Ahmad S."/>
            <person name="Lan S."/>
            <person name="Zhang J.S."/>
            <person name="Tsai W.C."/>
            <person name="Van de Peer Y."/>
            <person name="Liu Z.J."/>
        </authorList>
    </citation>
    <scope>NUCLEOTIDE SEQUENCE</scope>
    <source>
        <strain evidence="11">SCP</strain>
    </source>
</reference>
<comment type="similarity">
    <text evidence="1">Belongs to the glycerophosphoryl diester phosphodiesterase family.</text>
</comment>
<dbReference type="InterPro" id="IPR030395">
    <property type="entry name" value="GP_PDE_dom"/>
</dbReference>
<evidence type="ECO:0000256" key="5">
    <source>
        <dbReference type="ARBA" id="ARBA00022801"/>
    </source>
</evidence>
<feature type="domain" description="GP-PDE" evidence="10">
    <location>
        <begin position="36"/>
        <end position="335"/>
    </location>
</feature>
<feature type="signal peptide" evidence="9">
    <location>
        <begin position="1"/>
        <end position="20"/>
    </location>
</feature>
<organism evidence="11 12">
    <name type="scientific">Acorus gramineus</name>
    <name type="common">Dwarf sweet flag</name>
    <dbReference type="NCBI Taxonomy" id="55184"/>
    <lineage>
        <taxon>Eukaryota</taxon>
        <taxon>Viridiplantae</taxon>
        <taxon>Streptophyta</taxon>
        <taxon>Embryophyta</taxon>
        <taxon>Tracheophyta</taxon>
        <taxon>Spermatophyta</taxon>
        <taxon>Magnoliopsida</taxon>
        <taxon>Liliopsida</taxon>
        <taxon>Acoraceae</taxon>
        <taxon>Acorus</taxon>
    </lineage>
</organism>
<evidence type="ECO:0000313" key="12">
    <source>
        <dbReference type="Proteomes" id="UP001179952"/>
    </source>
</evidence>
<evidence type="ECO:0000256" key="7">
    <source>
        <dbReference type="ARBA" id="ARBA00047512"/>
    </source>
</evidence>